<evidence type="ECO:0000256" key="3">
    <source>
        <dbReference type="ARBA" id="ARBA00023315"/>
    </source>
</evidence>
<protein>
    <recommendedName>
        <fullName evidence="4">N-acetyltransferase domain-containing protein</fullName>
    </recommendedName>
</protein>
<accession>A0A8H4RH12</accession>
<reference evidence="5 6" key="1">
    <citation type="submission" date="2020-03" db="EMBL/GenBank/DDBJ databases">
        <title>Draft Genome Sequence of Cudoniella acicularis.</title>
        <authorList>
            <person name="Buettner E."/>
            <person name="Kellner H."/>
        </authorList>
    </citation>
    <scope>NUCLEOTIDE SEQUENCE [LARGE SCALE GENOMIC DNA]</scope>
    <source>
        <strain evidence="5 6">DSM 108380</strain>
    </source>
</reference>
<sequence>MNGSFVPSFAAGANFQQANLNKPLQFSSTTGVAVQNLLQNYLENLVDYLAPIDLTTLPQPQNLLNRYLVSNAEANKYLFLKPYYSVSTPRILLVPYERNHVHTYNNWMQDEEIQIATASEPLSLAEEYEMQHKWRTDHDKLTFIACLPLIPDYSKENVQGGVADTPENMIGDVNLFLTPSEDNENVCVGELELMIALSSKRRQGFGRATTVAFLHYIEMNIDGILSEFWRGLRPDSTTEREQKNLQLQVKIGEKNEQSIKLFESLGFEKAQEKPNYFGEYQLWLPDHLTRITTEATTAKFAIDDYREFRYENDEKATTNIEGGGQ</sequence>
<comment type="caution">
    <text evidence="5">The sequence shown here is derived from an EMBL/GenBank/DDBJ whole genome shotgun (WGS) entry which is preliminary data.</text>
</comment>
<evidence type="ECO:0000256" key="2">
    <source>
        <dbReference type="ARBA" id="ARBA00022679"/>
    </source>
</evidence>
<keyword evidence="6" id="KW-1185">Reference proteome</keyword>
<keyword evidence="2" id="KW-0808">Transferase</keyword>
<dbReference type="Gene3D" id="3.40.630.30">
    <property type="match status" value="1"/>
</dbReference>
<evidence type="ECO:0000256" key="1">
    <source>
        <dbReference type="ARBA" id="ARBA00009342"/>
    </source>
</evidence>
<evidence type="ECO:0000259" key="4">
    <source>
        <dbReference type="Pfam" id="PF13302"/>
    </source>
</evidence>
<keyword evidence="3" id="KW-0012">Acyltransferase</keyword>
<evidence type="ECO:0000313" key="5">
    <source>
        <dbReference type="EMBL" id="KAF4628566.1"/>
    </source>
</evidence>
<dbReference type="InterPro" id="IPR039135">
    <property type="entry name" value="NAT9-like"/>
</dbReference>
<name>A0A8H4RH12_9HELO</name>
<dbReference type="SUPFAM" id="SSF55729">
    <property type="entry name" value="Acyl-CoA N-acyltransferases (Nat)"/>
    <property type="match status" value="1"/>
</dbReference>
<dbReference type="AlphaFoldDB" id="A0A8H4RH12"/>
<evidence type="ECO:0000313" key="6">
    <source>
        <dbReference type="Proteomes" id="UP000566819"/>
    </source>
</evidence>
<dbReference type="InterPro" id="IPR016181">
    <property type="entry name" value="Acyl_CoA_acyltransferase"/>
</dbReference>
<comment type="similarity">
    <text evidence="1">Belongs to the acetyltransferase family. GNAT subfamily.</text>
</comment>
<gene>
    <name evidence="5" type="ORF">G7Y89_g9587</name>
</gene>
<proteinExistence type="inferred from homology"/>
<dbReference type="EMBL" id="JAAMPI010000793">
    <property type="protein sequence ID" value="KAF4628566.1"/>
    <property type="molecule type" value="Genomic_DNA"/>
</dbReference>
<organism evidence="5 6">
    <name type="scientific">Cudoniella acicularis</name>
    <dbReference type="NCBI Taxonomy" id="354080"/>
    <lineage>
        <taxon>Eukaryota</taxon>
        <taxon>Fungi</taxon>
        <taxon>Dikarya</taxon>
        <taxon>Ascomycota</taxon>
        <taxon>Pezizomycotina</taxon>
        <taxon>Leotiomycetes</taxon>
        <taxon>Helotiales</taxon>
        <taxon>Tricladiaceae</taxon>
        <taxon>Cudoniella</taxon>
    </lineage>
</organism>
<dbReference type="OrthoDB" id="5043642at2759"/>
<dbReference type="Proteomes" id="UP000566819">
    <property type="component" value="Unassembled WGS sequence"/>
</dbReference>
<dbReference type="Pfam" id="PF13302">
    <property type="entry name" value="Acetyltransf_3"/>
    <property type="match status" value="1"/>
</dbReference>
<dbReference type="PANTHER" id="PTHR13256">
    <property type="entry name" value="N-ACETYLTRANSFERASE 9"/>
    <property type="match status" value="1"/>
</dbReference>
<dbReference type="GO" id="GO:0008080">
    <property type="term" value="F:N-acetyltransferase activity"/>
    <property type="evidence" value="ECO:0007669"/>
    <property type="project" value="InterPro"/>
</dbReference>
<feature type="domain" description="N-acetyltransferase" evidence="4">
    <location>
        <begin position="90"/>
        <end position="268"/>
    </location>
</feature>
<dbReference type="InterPro" id="IPR000182">
    <property type="entry name" value="GNAT_dom"/>
</dbReference>
<dbReference type="PANTHER" id="PTHR13256:SF16">
    <property type="entry name" value="ALPHA_BETA-TUBULIN-N-ACETYLTRANSFERASE 9"/>
    <property type="match status" value="1"/>
</dbReference>